<keyword evidence="5 12" id="KW-0479">Metal-binding</keyword>
<feature type="binding site" evidence="12">
    <location>
        <position position="273"/>
    </location>
    <ligand>
        <name>[2Fe-2S] cluster</name>
        <dbReference type="ChEBI" id="CHEBI:190135"/>
    </ligand>
</feature>
<feature type="binding site" evidence="11">
    <location>
        <begin position="69"/>
        <end position="72"/>
    </location>
    <ligand>
        <name>FAD</name>
        <dbReference type="ChEBI" id="CHEBI:57692"/>
    </ligand>
</feature>
<gene>
    <name evidence="14" type="ORF">SAMN05421693_10869</name>
</gene>
<evidence type="ECO:0000313" key="14">
    <source>
        <dbReference type="EMBL" id="SEP86385.1"/>
    </source>
</evidence>
<evidence type="ECO:0000259" key="13">
    <source>
        <dbReference type="PROSITE" id="PS51384"/>
    </source>
</evidence>
<dbReference type="GO" id="GO:0046872">
    <property type="term" value="F:metal ion binding"/>
    <property type="evidence" value="ECO:0007669"/>
    <property type="project" value="UniProtKB-KW"/>
</dbReference>
<keyword evidence="3 11" id="KW-0285">Flavoprotein</keyword>
<dbReference type="CDD" id="cd06218">
    <property type="entry name" value="DHOD_e_trans"/>
    <property type="match status" value="1"/>
</dbReference>
<reference evidence="14 15" key="1">
    <citation type="submission" date="2016-10" db="EMBL/GenBank/DDBJ databases">
        <authorList>
            <person name="de Groot N.N."/>
        </authorList>
    </citation>
    <scope>NUCLEOTIDE SEQUENCE [LARGE SCALE GENOMIC DNA]</scope>
    <source>
        <strain evidence="14 15">B7-7</strain>
    </source>
</reference>
<comment type="cofactor">
    <cofactor evidence="10">
        <name>[2Fe-2S] cluster</name>
        <dbReference type="ChEBI" id="CHEBI:190135"/>
    </cofactor>
</comment>
<organism evidence="14 15">
    <name type="scientific">Ectothiorhodospira magna</name>
    <dbReference type="NCBI Taxonomy" id="867345"/>
    <lineage>
        <taxon>Bacteria</taxon>
        <taxon>Pseudomonadati</taxon>
        <taxon>Pseudomonadota</taxon>
        <taxon>Gammaproteobacteria</taxon>
        <taxon>Chromatiales</taxon>
        <taxon>Ectothiorhodospiraceae</taxon>
        <taxon>Ectothiorhodospira</taxon>
    </lineage>
</organism>
<dbReference type="InterPro" id="IPR039261">
    <property type="entry name" value="FNR_nucleotide-bd"/>
</dbReference>
<dbReference type="InterPro" id="IPR012165">
    <property type="entry name" value="Cyt_c3_hydrogenase_gsu"/>
</dbReference>
<evidence type="ECO:0000256" key="8">
    <source>
        <dbReference type="ARBA" id="ARBA00023004"/>
    </source>
</evidence>
<keyword evidence="15" id="KW-1185">Reference proteome</keyword>
<dbReference type="AlphaFoldDB" id="A0A1H9BC11"/>
<evidence type="ECO:0000313" key="15">
    <source>
        <dbReference type="Proteomes" id="UP000199496"/>
    </source>
</evidence>
<feature type="binding site" evidence="12">
    <location>
        <position position="265"/>
    </location>
    <ligand>
        <name>[2Fe-2S] cluster</name>
        <dbReference type="ChEBI" id="CHEBI:190135"/>
    </ligand>
</feature>
<dbReference type="STRING" id="867345.SAMN05421693_10869"/>
<keyword evidence="8 12" id="KW-0408">Iron</keyword>
<feature type="binding site" evidence="12">
    <location>
        <position position="289"/>
    </location>
    <ligand>
        <name>[2Fe-2S] cluster</name>
        <dbReference type="ChEBI" id="CHEBI:190135"/>
    </ligand>
</feature>
<keyword evidence="2" id="KW-0813">Transport</keyword>
<dbReference type="EMBL" id="FOFO01000008">
    <property type="protein sequence ID" value="SEP86385.1"/>
    <property type="molecule type" value="Genomic_DNA"/>
</dbReference>
<dbReference type="SUPFAM" id="SSF52343">
    <property type="entry name" value="Ferredoxin reductase-like, C-terminal NADP-linked domain"/>
    <property type="match status" value="1"/>
</dbReference>
<evidence type="ECO:0000256" key="11">
    <source>
        <dbReference type="PIRSR" id="PIRSR006816-1"/>
    </source>
</evidence>
<evidence type="ECO:0000256" key="3">
    <source>
        <dbReference type="ARBA" id="ARBA00022630"/>
    </source>
</evidence>
<feature type="binding site" evidence="12">
    <location>
        <position position="270"/>
    </location>
    <ligand>
        <name>[2Fe-2S] cluster</name>
        <dbReference type="ChEBI" id="CHEBI:190135"/>
    </ligand>
</feature>
<evidence type="ECO:0000256" key="4">
    <source>
        <dbReference type="ARBA" id="ARBA00022714"/>
    </source>
</evidence>
<accession>A0A1H9BC11</accession>
<dbReference type="Gene3D" id="3.40.50.80">
    <property type="entry name" value="Nucleotide-binding domain of ferredoxin-NADP reductase (FNR) module"/>
    <property type="match status" value="1"/>
</dbReference>
<protein>
    <submittedName>
        <fullName evidence="14">Dihydroorotate dehydrogenase electron transfer subunit</fullName>
    </submittedName>
</protein>
<evidence type="ECO:0000256" key="10">
    <source>
        <dbReference type="ARBA" id="ARBA00034078"/>
    </source>
</evidence>
<dbReference type="InterPro" id="IPR017938">
    <property type="entry name" value="Riboflavin_synthase-like_b-brl"/>
</dbReference>
<comment type="cofactor">
    <cofactor evidence="12">
        <name>[2Fe-2S] cluster</name>
        <dbReference type="ChEBI" id="CHEBI:190135"/>
    </cofactor>
    <text evidence="12">Binds 1 [2Fe-2S] cluster per subunit.</text>
</comment>
<evidence type="ECO:0000256" key="5">
    <source>
        <dbReference type="ARBA" id="ARBA00022723"/>
    </source>
</evidence>
<dbReference type="Gene3D" id="2.10.240.10">
    <property type="entry name" value="Dihydroorotate dehydrogenase, electron transfer subunit"/>
    <property type="match status" value="1"/>
</dbReference>
<dbReference type="PIRSF" id="PIRSF006816">
    <property type="entry name" value="Cyc3_hyd_g"/>
    <property type="match status" value="1"/>
</dbReference>
<dbReference type="PROSITE" id="PS51384">
    <property type="entry name" value="FAD_FR"/>
    <property type="match status" value="1"/>
</dbReference>
<sequence>MVQDGDCRAKLMNKPHRGTIFVEDAPIVSHTAHPGDQHILRVKAPQCAAHARPGCFAHLQCDPQLPMRRPLSIMQVDPKEGWVTFLYKAVGQGTRLLARRQVGEKINLMGPIGKPFTLPHGDRPRALLLGGGVGIPPMVFLADVLRKHPVSEPLVIMGSEVPFPFKATPSRFLVPGLPDGVIAAMPLLEDWGVPSRLTSLAGMPGCHDGYVTDLARHWLEALSVEQRRQVQIYACGPHAMLEACAALAREYHLPCQVSLEEYMACAVGGCAGCVVSVQTDQGSSMKRVCVDGPVFEAESVFGPT</sequence>
<evidence type="ECO:0000256" key="6">
    <source>
        <dbReference type="ARBA" id="ARBA00022827"/>
    </source>
</evidence>
<dbReference type="Pfam" id="PF10418">
    <property type="entry name" value="DHODB_Fe-S_bind"/>
    <property type="match status" value="1"/>
</dbReference>
<dbReference type="InterPro" id="IPR037117">
    <property type="entry name" value="Dihydroorotate_DH_ele_sf"/>
</dbReference>
<proteinExistence type="inferred from homology"/>
<keyword evidence="9 12" id="KW-0411">Iron-sulfur</keyword>
<dbReference type="SUPFAM" id="SSF63380">
    <property type="entry name" value="Riboflavin synthase domain-like"/>
    <property type="match status" value="1"/>
</dbReference>
<dbReference type="InterPro" id="IPR019480">
    <property type="entry name" value="Dihydroorotate_DH_Fe-S-bd"/>
</dbReference>
<dbReference type="GO" id="GO:0016491">
    <property type="term" value="F:oxidoreductase activity"/>
    <property type="evidence" value="ECO:0007669"/>
    <property type="project" value="InterPro"/>
</dbReference>
<feature type="binding site" evidence="11">
    <location>
        <begin position="93"/>
        <end position="94"/>
    </location>
    <ligand>
        <name>FAD</name>
        <dbReference type="ChEBI" id="CHEBI:57692"/>
    </ligand>
</feature>
<evidence type="ECO:0000256" key="12">
    <source>
        <dbReference type="PIRSR" id="PIRSR006816-2"/>
    </source>
</evidence>
<evidence type="ECO:0000256" key="1">
    <source>
        <dbReference type="ARBA" id="ARBA00006422"/>
    </source>
</evidence>
<keyword evidence="4 12" id="KW-0001">2Fe-2S</keyword>
<comment type="similarity">
    <text evidence="1">Belongs to the PyrK family.</text>
</comment>
<keyword evidence="6 11" id="KW-0274">FAD</keyword>
<keyword evidence="7" id="KW-0249">Electron transport</keyword>
<evidence type="ECO:0000256" key="7">
    <source>
        <dbReference type="ARBA" id="ARBA00022982"/>
    </source>
</evidence>
<dbReference type="Proteomes" id="UP000199496">
    <property type="component" value="Unassembled WGS sequence"/>
</dbReference>
<dbReference type="PANTHER" id="PTHR43513">
    <property type="entry name" value="DIHYDROOROTATE DEHYDROGENASE B (NAD(+)), ELECTRON TRANSFER SUBUNIT"/>
    <property type="match status" value="1"/>
</dbReference>
<dbReference type="InterPro" id="IPR017927">
    <property type="entry name" value="FAD-bd_FR_type"/>
</dbReference>
<name>A0A1H9BC11_9GAMM</name>
<dbReference type="GO" id="GO:0051537">
    <property type="term" value="F:2 iron, 2 sulfur cluster binding"/>
    <property type="evidence" value="ECO:0007669"/>
    <property type="project" value="UniProtKB-KW"/>
</dbReference>
<dbReference type="Gene3D" id="2.40.30.10">
    <property type="entry name" value="Translation factors"/>
    <property type="match status" value="1"/>
</dbReference>
<dbReference type="GO" id="GO:0006221">
    <property type="term" value="P:pyrimidine nucleotide biosynthetic process"/>
    <property type="evidence" value="ECO:0007669"/>
    <property type="project" value="InterPro"/>
</dbReference>
<dbReference type="GO" id="GO:0050660">
    <property type="term" value="F:flavin adenine dinucleotide binding"/>
    <property type="evidence" value="ECO:0007669"/>
    <property type="project" value="InterPro"/>
</dbReference>
<dbReference type="PANTHER" id="PTHR43513:SF3">
    <property type="entry name" value="DIHYDROOROTATE DEHYDROGENASE B (NAD(+)), ELECTRON TRANSFER SUBUNIT-RELATED"/>
    <property type="match status" value="1"/>
</dbReference>
<comment type="cofactor">
    <cofactor evidence="11">
        <name>FAD</name>
        <dbReference type="ChEBI" id="CHEBI:57692"/>
    </cofactor>
    <text evidence="11">Binds 1 FAD per subunit.</text>
</comment>
<feature type="domain" description="FAD-binding FR-type" evidence="13">
    <location>
        <begin position="20"/>
        <end position="118"/>
    </location>
</feature>
<evidence type="ECO:0000256" key="9">
    <source>
        <dbReference type="ARBA" id="ARBA00023014"/>
    </source>
</evidence>
<evidence type="ECO:0000256" key="2">
    <source>
        <dbReference type="ARBA" id="ARBA00022448"/>
    </source>
</evidence>
<dbReference type="InterPro" id="IPR050353">
    <property type="entry name" value="PyrK_electron_transfer"/>
</dbReference>